<proteinExistence type="predicted"/>
<gene>
    <name evidence="1" type="ORF">GHT06_022249</name>
</gene>
<accession>A0AAD5PMD2</accession>
<evidence type="ECO:0000313" key="2">
    <source>
        <dbReference type="Proteomes" id="UP000820818"/>
    </source>
</evidence>
<protein>
    <submittedName>
        <fullName evidence="1">Uncharacterized protein</fullName>
    </submittedName>
</protein>
<dbReference type="Proteomes" id="UP000820818">
    <property type="component" value="Linkage Group LG10"/>
</dbReference>
<dbReference type="EMBL" id="WJBH02000010">
    <property type="protein sequence ID" value="KAI9551912.1"/>
    <property type="molecule type" value="Genomic_DNA"/>
</dbReference>
<name>A0AAD5PMD2_9CRUS</name>
<dbReference type="AlphaFoldDB" id="A0AAD5PMD2"/>
<comment type="caution">
    <text evidence="1">The sequence shown here is derived from an EMBL/GenBank/DDBJ whole genome shotgun (WGS) entry which is preliminary data.</text>
</comment>
<sequence>MDRRLFAREPVFTDDLNTEQRGLIYQVSFAVRFVFIASRLHRVQHLSVRKFLFHRGNPRNK</sequence>
<organism evidence="1 2">
    <name type="scientific">Daphnia sinensis</name>
    <dbReference type="NCBI Taxonomy" id="1820382"/>
    <lineage>
        <taxon>Eukaryota</taxon>
        <taxon>Metazoa</taxon>
        <taxon>Ecdysozoa</taxon>
        <taxon>Arthropoda</taxon>
        <taxon>Crustacea</taxon>
        <taxon>Branchiopoda</taxon>
        <taxon>Diplostraca</taxon>
        <taxon>Cladocera</taxon>
        <taxon>Anomopoda</taxon>
        <taxon>Daphniidae</taxon>
        <taxon>Daphnia</taxon>
        <taxon>Daphnia similis group</taxon>
    </lineage>
</organism>
<keyword evidence="2" id="KW-1185">Reference proteome</keyword>
<reference evidence="1 2" key="1">
    <citation type="submission" date="2022-05" db="EMBL/GenBank/DDBJ databases">
        <title>A multi-omics perspective on studying reproductive biology in Daphnia sinensis.</title>
        <authorList>
            <person name="Jia J."/>
        </authorList>
    </citation>
    <scope>NUCLEOTIDE SEQUENCE [LARGE SCALE GENOMIC DNA]</scope>
    <source>
        <strain evidence="1 2">WSL</strain>
    </source>
</reference>
<evidence type="ECO:0000313" key="1">
    <source>
        <dbReference type="EMBL" id="KAI9551912.1"/>
    </source>
</evidence>